<dbReference type="AlphaFoldDB" id="A0A5B8MQ47"/>
<keyword evidence="3" id="KW-1185">Reference proteome</keyword>
<gene>
    <name evidence="2" type="ORF">A3770_05p40280</name>
</gene>
<dbReference type="STRING" id="1764295.A0A5B8MQ47"/>
<accession>A0A5B8MQ47</accession>
<dbReference type="Proteomes" id="UP000316726">
    <property type="component" value="Chromosome 5"/>
</dbReference>
<evidence type="ECO:0000313" key="2">
    <source>
        <dbReference type="EMBL" id="QDZ21510.1"/>
    </source>
</evidence>
<dbReference type="EMBL" id="CP031038">
    <property type="protein sequence ID" value="QDZ21510.1"/>
    <property type="molecule type" value="Genomic_DNA"/>
</dbReference>
<feature type="compositionally biased region" description="Basic and acidic residues" evidence="1">
    <location>
        <begin position="336"/>
        <end position="350"/>
    </location>
</feature>
<feature type="region of interest" description="Disordered" evidence="1">
    <location>
        <begin position="329"/>
        <end position="350"/>
    </location>
</feature>
<feature type="region of interest" description="Disordered" evidence="1">
    <location>
        <begin position="1"/>
        <end position="21"/>
    </location>
</feature>
<evidence type="ECO:0000256" key="1">
    <source>
        <dbReference type="SAM" id="MobiDB-lite"/>
    </source>
</evidence>
<proteinExistence type="predicted"/>
<protein>
    <submittedName>
        <fullName evidence="2">Uncharacterized protein</fullName>
    </submittedName>
</protein>
<reference evidence="2 3" key="1">
    <citation type="submission" date="2018-07" db="EMBL/GenBank/DDBJ databases">
        <title>The complete nuclear genome of the prasinophyte Chloropicon primus (CCMP1205).</title>
        <authorList>
            <person name="Pombert J.-F."/>
            <person name="Otis C."/>
            <person name="Turmel M."/>
            <person name="Lemieux C."/>
        </authorList>
    </citation>
    <scope>NUCLEOTIDE SEQUENCE [LARGE SCALE GENOMIC DNA]</scope>
    <source>
        <strain evidence="2 3">CCMP1205</strain>
    </source>
</reference>
<feature type="region of interest" description="Disordered" evidence="1">
    <location>
        <begin position="59"/>
        <end position="92"/>
    </location>
</feature>
<evidence type="ECO:0000313" key="3">
    <source>
        <dbReference type="Proteomes" id="UP000316726"/>
    </source>
</evidence>
<name>A0A5B8MQ47_9CHLO</name>
<organism evidence="2 3">
    <name type="scientific">Chloropicon primus</name>
    <dbReference type="NCBI Taxonomy" id="1764295"/>
    <lineage>
        <taxon>Eukaryota</taxon>
        <taxon>Viridiplantae</taxon>
        <taxon>Chlorophyta</taxon>
        <taxon>Chloropicophyceae</taxon>
        <taxon>Chloropicales</taxon>
        <taxon>Chloropicaceae</taxon>
        <taxon>Chloropicon</taxon>
    </lineage>
</organism>
<sequence length="579" mass="65414">MLCRARRASRGGQERGSGGRRAGWRRGVLVARRNRGKGSSLFFLEDGDVDHRMVHVRVGAETGSSSSSRSPSMPEVEGLSDAVLSPQDLLGGQLKRRREAEARAKQLERDLEEARVLVDALEEENTRLAERQQESGAAAASKDERIERLAKEVADLEAEKDAAVRSAAQLERKFDKTYLGVRTEVESKMQDLVRREWQEERRDLRDQVRAAEARLAELERQLVETRRSHKEEALRLVEENTASVSKELELECASAKTTSEMASKAASESAHAVIRVVSEQTRVRSAAAEIRTQAQAAEKVVHEMKKQIETLHHENASLQDAVKAKEEELYSSTLERSSREKEAEERACRAERESLECIKQTERRLEEMSRSMEERIEASHELSRESQRRVEEVLEELAQVRKALGVQTNRAAEFEAKCETLEQNMEEERRFIDEKIEASVLAYKKSEAEVASEAKAEASQEALRAQKKLLETIQLQHSASLERQERRHSLSRGVMEAALADRHYWESRARETARAKDAEEGVANFREARGGRAKFLRLPGAELRKFLARGSSSEVTGGETSEVFAGKWKARGDGSFRPE</sequence>